<name>A0ABW4KUT0_9BURK</name>
<organism evidence="1 2">
    <name type="scientific">Ottowia flava</name>
    <dbReference type="NCBI Taxonomy" id="2675430"/>
    <lineage>
        <taxon>Bacteria</taxon>
        <taxon>Pseudomonadati</taxon>
        <taxon>Pseudomonadota</taxon>
        <taxon>Betaproteobacteria</taxon>
        <taxon>Burkholderiales</taxon>
        <taxon>Comamonadaceae</taxon>
        <taxon>Ottowia</taxon>
    </lineage>
</organism>
<comment type="caution">
    <text evidence="1">The sequence shown here is derived from an EMBL/GenBank/DDBJ whole genome shotgun (WGS) entry which is preliminary data.</text>
</comment>
<accession>A0ABW4KUT0</accession>
<dbReference type="InterPro" id="IPR018655">
    <property type="entry name" value="DUF2086"/>
</dbReference>
<dbReference type="Proteomes" id="UP001597304">
    <property type="component" value="Unassembled WGS sequence"/>
</dbReference>
<dbReference type="RefSeq" id="WP_147911476.1">
    <property type="nucleotide sequence ID" value="NZ_JBHUEJ010000019.1"/>
</dbReference>
<keyword evidence="2" id="KW-1185">Reference proteome</keyword>
<dbReference type="EMBL" id="JBHUEJ010000019">
    <property type="protein sequence ID" value="MFD1711023.1"/>
    <property type="molecule type" value="Genomic_DNA"/>
</dbReference>
<evidence type="ECO:0000313" key="2">
    <source>
        <dbReference type="Proteomes" id="UP001597304"/>
    </source>
</evidence>
<evidence type="ECO:0000313" key="1">
    <source>
        <dbReference type="EMBL" id="MFD1711023.1"/>
    </source>
</evidence>
<gene>
    <name evidence="1" type="ORF">ACFSF0_10425</name>
</gene>
<reference evidence="2" key="1">
    <citation type="journal article" date="2019" name="Int. J. Syst. Evol. Microbiol.">
        <title>The Global Catalogue of Microorganisms (GCM) 10K type strain sequencing project: providing services to taxonomists for standard genome sequencing and annotation.</title>
        <authorList>
            <consortium name="The Broad Institute Genomics Platform"/>
            <consortium name="The Broad Institute Genome Sequencing Center for Infectious Disease"/>
            <person name="Wu L."/>
            <person name="Ma J."/>
        </authorList>
    </citation>
    <scope>NUCLEOTIDE SEQUENCE [LARGE SCALE GENOMIC DNA]</scope>
    <source>
        <strain evidence="2">LMG 29247</strain>
    </source>
</reference>
<protein>
    <submittedName>
        <fullName evidence="1">2OG-Fe(II) oxygenase</fullName>
    </submittedName>
</protein>
<proteinExistence type="predicted"/>
<dbReference type="Pfam" id="PF09859">
    <property type="entry name" value="Oxygenase-NA"/>
    <property type="match status" value="1"/>
</dbReference>
<sequence>MSAAGDTSTRIDANTVASHRAAPGAWDAAAIDAQLSQNGYALLPGLFGSAVAPWQAAHESNDLPNGPLPPAFAMWRHALYRRLAPIANRWAQALGEPAHFPPELTDFDTLNRAAGQNTPLSLVSRLNAGAEVALRQDTAGTLVFPLQVVGLLSAPDADFTGGAFVLVEQRPRMQSRPSVVPLQFGDAAIICTGPRPVRGRQGIYRVNVRHAIARVRSGQRVGLSLSFHGAV</sequence>